<name>A0A9P5XPU4_9AGAR</name>
<organism evidence="3 4">
    <name type="scientific">Macrolepiota fuliginosa MF-IS2</name>
    <dbReference type="NCBI Taxonomy" id="1400762"/>
    <lineage>
        <taxon>Eukaryota</taxon>
        <taxon>Fungi</taxon>
        <taxon>Dikarya</taxon>
        <taxon>Basidiomycota</taxon>
        <taxon>Agaricomycotina</taxon>
        <taxon>Agaricomycetes</taxon>
        <taxon>Agaricomycetidae</taxon>
        <taxon>Agaricales</taxon>
        <taxon>Agaricineae</taxon>
        <taxon>Agaricaceae</taxon>
        <taxon>Macrolepiota</taxon>
    </lineage>
</organism>
<feature type="region of interest" description="Disordered" evidence="1">
    <location>
        <begin position="260"/>
        <end position="300"/>
    </location>
</feature>
<dbReference type="GO" id="GO:1902657">
    <property type="term" value="P:protein localization to prospore membrane"/>
    <property type="evidence" value="ECO:0007669"/>
    <property type="project" value="InterPro"/>
</dbReference>
<dbReference type="InterPro" id="IPR057379">
    <property type="entry name" value="PH_SPO71"/>
</dbReference>
<dbReference type="PANTHER" id="PTHR28076:SF1">
    <property type="entry name" value="PROSPORE MEMBRANE ADAPTER PROTEIN SPO71"/>
    <property type="match status" value="1"/>
</dbReference>
<feature type="compositionally biased region" description="Polar residues" evidence="1">
    <location>
        <begin position="1"/>
        <end position="11"/>
    </location>
</feature>
<dbReference type="PANTHER" id="PTHR28076">
    <property type="entry name" value="SPORULATION-SPECIFIC PROTEIN 71"/>
    <property type="match status" value="1"/>
</dbReference>
<dbReference type="OrthoDB" id="5579281at2759"/>
<gene>
    <name evidence="3" type="ORF">P691DRAFT_716543</name>
</gene>
<evidence type="ECO:0000256" key="1">
    <source>
        <dbReference type="SAM" id="MobiDB-lite"/>
    </source>
</evidence>
<proteinExistence type="predicted"/>
<comment type="caution">
    <text evidence="3">The sequence shown here is derived from an EMBL/GenBank/DDBJ whole genome shotgun (WGS) entry which is preliminary data.</text>
</comment>
<dbReference type="EMBL" id="MU151052">
    <property type="protein sequence ID" value="KAF9454744.1"/>
    <property type="molecule type" value="Genomic_DNA"/>
</dbReference>
<dbReference type="InterPro" id="IPR039486">
    <property type="entry name" value="Mug56/Spo71_PH"/>
</dbReference>
<dbReference type="Pfam" id="PF23207">
    <property type="entry name" value="PH_SPO71"/>
    <property type="match status" value="1"/>
</dbReference>
<dbReference type="Proteomes" id="UP000807342">
    <property type="component" value="Unassembled WGS sequence"/>
</dbReference>
<evidence type="ECO:0000313" key="3">
    <source>
        <dbReference type="EMBL" id="KAF9454744.1"/>
    </source>
</evidence>
<feature type="domain" description="PH" evidence="2">
    <location>
        <begin position="615"/>
        <end position="798"/>
    </location>
</feature>
<dbReference type="InterPro" id="IPR040345">
    <property type="entry name" value="Mug56/Spo71"/>
</dbReference>
<dbReference type="SMART" id="SM00233">
    <property type="entry name" value="PH"/>
    <property type="match status" value="2"/>
</dbReference>
<feature type="compositionally biased region" description="Basic residues" evidence="1">
    <location>
        <begin position="267"/>
        <end position="279"/>
    </location>
</feature>
<evidence type="ECO:0000313" key="4">
    <source>
        <dbReference type="Proteomes" id="UP000807342"/>
    </source>
</evidence>
<feature type="region of interest" description="Disordered" evidence="1">
    <location>
        <begin position="1"/>
        <end position="25"/>
    </location>
</feature>
<feature type="compositionally biased region" description="Polar residues" evidence="1">
    <location>
        <begin position="216"/>
        <end position="230"/>
    </location>
</feature>
<keyword evidence="4" id="KW-1185">Reference proteome</keyword>
<reference evidence="3" key="1">
    <citation type="submission" date="2020-11" db="EMBL/GenBank/DDBJ databases">
        <authorList>
            <consortium name="DOE Joint Genome Institute"/>
            <person name="Ahrendt S."/>
            <person name="Riley R."/>
            <person name="Andreopoulos W."/>
            <person name="Labutti K."/>
            <person name="Pangilinan J."/>
            <person name="Ruiz-Duenas F.J."/>
            <person name="Barrasa J.M."/>
            <person name="Sanchez-Garcia M."/>
            <person name="Camarero S."/>
            <person name="Miyauchi S."/>
            <person name="Serrano A."/>
            <person name="Linde D."/>
            <person name="Babiker R."/>
            <person name="Drula E."/>
            <person name="Ayuso-Fernandez I."/>
            <person name="Pacheco R."/>
            <person name="Padilla G."/>
            <person name="Ferreira P."/>
            <person name="Barriuso J."/>
            <person name="Kellner H."/>
            <person name="Castanera R."/>
            <person name="Alfaro M."/>
            <person name="Ramirez L."/>
            <person name="Pisabarro A.G."/>
            <person name="Kuo A."/>
            <person name="Tritt A."/>
            <person name="Lipzen A."/>
            <person name="He G."/>
            <person name="Yan M."/>
            <person name="Ng V."/>
            <person name="Cullen D."/>
            <person name="Martin F."/>
            <person name="Rosso M.-N."/>
            <person name="Henrissat B."/>
            <person name="Hibbett D."/>
            <person name="Martinez A.T."/>
            <person name="Grigoriev I.V."/>
        </authorList>
    </citation>
    <scope>NUCLEOTIDE SEQUENCE</scope>
    <source>
        <strain evidence="3">MF-IS2</strain>
    </source>
</reference>
<feature type="domain" description="PH" evidence="2">
    <location>
        <begin position="861"/>
        <end position="1025"/>
    </location>
</feature>
<dbReference type="Pfam" id="PF15404">
    <property type="entry name" value="PH_4"/>
    <property type="match status" value="1"/>
</dbReference>
<protein>
    <recommendedName>
        <fullName evidence="2">PH domain-containing protein</fullName>
    </recommendedName>
</protein>
<feature type="region of interest" description="Disordered" evidence="1">
    <location>
        <begin position="967"/>
        <end position="992"/>
    </location>
</feature>
<evidence type="ECO:0000259" key="2">
    <source>
        <dbReference type="SMART" id="SM00233"/>
    </source>
</evidence>
<dbReference type="AlphaFoldDB" id="A0A9P5XPU4"/>
<dbReference type="InterPro" id="IPR001849">
    <property type="entry name" value="PH_domain"/>
</dbReference>
<sequence>MSASAPSLQSRQDLDRNPENPDGTPAAIHLRQRVFIGPMPERVVSQTEAHAHQHHHKGIFLGRMSTQEANSDSCTDVSQIIKDHAFHFFMREGGRVEDWDDEQERGRTEELLKRWRESEWGALWHRRHRQRHGEIRDAAPTSRWVGGSFEVGHLLGVNVLDELACVDTPPQEQEGELLLDVSTIMTDDQARMHAPARKGDTVTTPPLRSQPLPASPATTTDVIASPSASDTGLLESPKNTGVQKNASTLSLAARLNPLEFSSSRGSSSKKSKGKEKRQVRYAAETEELEAPGPVSPTEVLGRTPATVEATTSTAASVHSSPGIPAQDLTWGDVVLRDRMFVRISSTKIGKLDSNFNESMNRTTRDLQYKDWAEFMVVWRKDIIEIYEDYSTSVQEWAVGHKHLAYIIPLKSRRTHLSLYSFVDMTFCITCQPMHTYFNSSRKKWNITGELEGTNVYIFKIKSRSRAYDWTWQLWRYLGGEIPRSIDIRNPRLGTKVAIELPPLDLMDAITAAKMFSRRNIIALCLRSLKPVPGWGNFVEYEKKRGRTLQLAWRSETHVDWVWFDRNAEGEQREWSVLCGLAFKNSPQAPVLELRVAEHYPTFLYPKNGTALVQPPAIEGYVERIRPNTQTKQPLYLANHNGDLFTLSPQQAQPPSPPGSALMLGNMEEYKQTLMKVEIERGIYQIMHASAVCDLRSVVAVRRAVHAVPQHRHDQKDDRLAEESSWFNVWSRLDEGTDSDDEDEGGEEGLNKAGDRAYLKMKRSFELLLNTGRVVRFEVHSCRVANEWVKRLRALVVYWKQRYRVNAKDEIDLGQARHPRVTPQIRVCDEHEIPLENPDLSAPYPALDTLFNWCIIDGCRPIAKEGKLYMRKGLRGQYKLVQLFLVDGHLISFRVAPQNALHGVMRRKINLLDAYVCSGYLAALTLPKGQYMPNAPTVARRYEDGLEADDRDEDMLFVISYRKHPAAIPSRPSLASVPNSTSNSSTSGTQRVPSLSEKHKLLVCRTRSKLERDAWCWALNIEIEKLTRKHAAREEKLRQTGNLRKLD</sequence>
<accession>A0A9P5XPU4</accession>
<feature type="region of interest" description="Disordered" evidence="1">
    <location>
        <begin position="194"/>
        <end position="242"/>
    </location>
</feature>